<dbReference type="InterPro" id="IPR008271">
    <property type="entry name" value="Ser/Thr_kinase_AS"/>
</dbReference>
<evidence type="ECO:0000256" key="18">
    <source>
        <dbReference type="ARBA" id="ARBA00048679"/>
    </source>
</evidence>
<dbReference type="SUPFAM" id="SSF56112">
    <property type="entry name" value="Protein kinase-like (PK-like)"/>
    <property type="match status" value="1"/>
</dbReference>
<comment type="cofactor">
    <cofactor evidence="1">
        <name>Mg(2+)</name>
        <dbReference type="ChEBI" id="CHEBI:18420"/>
    </cofactor>
</comment>
<evidence type="ECO:0000256" key="21">
    <source>
        <dbReference type="PROSITE-ProRule" id="PRU10141"/>
    </source>
</evidence>
<dbReference type="GO" id="GO:0005737">
    <property type="term" value="C:cytoplasm"/>
    <property type="evidence" value="ECO:0007669"/>
    <property type="project" value="TreeGrafter"/>
</dbReference>
<reference evidence="25" key="1">
    <citation type="submission" date="2022-11" db="UniProtKB">
        <authorList>
            <consortium name="WormBaseParasite"/>
        </authorList>
    </citation>
    <scope>IDENTIFICATION</scope>
</reference>
<comment type="similarity">
    <text evidence="22">Belongs to the protein kinase superfamily.</text>
</comment>
<evidence type="ECO:0000256" key="19">
    <source>
        <dbReference type="PIRSR" id="PIRSR037993-1"/>
    </source>
</evidence>
<dbReference type="PANTHER" id="PTHR22984">
    <property type="entry name" value="SERINE/THREONINE-PROTEIN KINASE PIM"/>
    <property type="match status" value="1"/>
</dbReference>
<dbReference type="PIRSF" id="PIRSF037993">
    <property type="entry name" value="STPK_Pim-1"/>
    <property type="match status" value="1"/>
</dbReference>
<dbReference type="GO" id="GO:0004674">
    <property type="term" value="F:protein serine/threonine kinase activity"/>
    <property type="evidence" value="ECO:0007669"/>
    <property type="project" value="UniProtKB-KW"/>
</dbReference>
<dbReference type="SMART" id="SM00220">
    <property type="entry name" value="S_TKc"/>
    <property type="match status" value="1"/>
</dbReference>
<evidence type="ECO:0000256" key="17">
    <source>
        <dbReference type="ARBA" id="ARBA00047899"/>
    </source>
</evidence>
<evidence type="ECO:0000256" key="16">
    <source>
        <dbReference type="ARBA" id="ARBA00047040"/>
    </source>
</evidence>
<feature type="binding site" evidence="20">
    <location>
        <position position="127"/>
    </location>
    <ligand>
        <name>ATP</name>
        <dbReference type="ChEBI" id="CHEBI:30616"/>
    </ligand>
</feature>
<evidence type="ECO:0000256" key="3">
    <source>
        <dbReference type="ARBA" id="ARBA00012513"/>
    </source>
</evidence>
<protein>
    <recommendedName>
        <fullName evidence="15">Serine/threonine-protein kinase pim-1</fullName>
        <ecNumber evidence="3">2.7.11.1</ecNumber>
    </recommendedName>
</protein>
<evidence type="ECO:0000256" key="11">
    <source>
        <dbReference type="ARBA" id="ARBA00022842"/>
    </source>
</evidence>
<evidence type="ECO:0000256" key="7">
    <source>
        <dbReference type="ARBA" id="ARBA00022703"/>
    </source>
</evidence>
<evidence type="ECO:0000256" key="5">
    <source>
        <dbReference type="ARBA" id="ARBA00022553"/>
    </source>
</evidence>
<accession>A0A914EKK8</accession>
<dbReference type="GO" id="GO:0005524">
    <property type="term" value="F:ATP binding"/>
    <property type="evidence" value="ECO:0007669"/>
    <property type="project" value="UniProtKB-UniRule"/>
</dbReference>
<evidence type="ECO:0000256" key="10">
    <source>
        <dbReference type="ARBA" id="ARBA00022840"/>
    </source>
</evidence>
<comment type="subunit">
    <text evidence="16">Interacts with RP9. Interacts with HSP90AA1, this interaction stabilizes PIM1 protein levels. Interacts (ubiquitinated form) with HSP70 and promotes its proteasomal degradation.</text>
</comment>
<evidence type="ECO:0000256" key="15">
    <source>
        <dbReference type="ARBA" id="ARBA00040653"/>
    </source>
</evidence>
<feature type="domain" description="Protein kinase" evidence="23">
    <location>
        <begin position="39"/>
        <end position="291"/>
    </location>
</feature>
<keyword evidence="12" id="KW-0832">Ubl conjugation</keyword>
<evidence type="ECO:0000256" key="8">
    <source>
        <dbReference type="ARBA" id="ARBA00022741"/>
    </source>
</evidence>
<feature type="binding site" evidence="20">
    <location>
        <begin position="45"/>
        <end position="53"/>
    </location>
    <ligand>
        <name>ATP</name>
        <dbReference type="ChEBI" id="CHEBI:30616"/>
    </ligand>
</feature>
<dbReference type="Pfam" id="PF00069">
    <property type="entry name" value="Pkinase"/>
    <property type="match status" value="1"/>
</dbReference>
<keyword evidence="8 21" id="KW-0547">Nucleotide-binding</keyword>
<evidence type="ECO:0000256" key="1">
    <source>
        <dbReference type="ARBA" id="ARBA00001946"/>
    </source>
</evidence>
<dbReference type="WBParaSite" id="ACRNAN_scaffold8599.g7553.t1">
    <property type="protein sequence ID" value="ACRNAN_scaffold8599.g7553.t1"/>
    <property type="gene ID" value="ACRNAN_scaffold8599.g7553"/>
</dbReference>
<keyword evidence="24" id="KW-1185">Reference proteome</keyword>
<evidence type="ECO:0000256" key="12">
    <source>
        <dbReference type="ARBA" id="ARBA00022843"/>
    </source>
</evidence>
<keyword evidence="6" id="KW-0808">Transferase</keyword>
<dbReference type="EC" id="2.7.11.1" evidence="3"/>
<evidence type="ECO:0000256" key="13">
    <source>
        <dbReference type="ARBA" id="ARBA00023242"/>
    </source>
</evidence>
<evidence type="ECO:0000256" key="22">
    <source>
        <dbReference type="RuleBase" id="RU000304"/>
    </source>
</evidence>
<dbReference type="InterPro" id="IPR000719">
    <property type="entry name" value="Prot_kinase_dom"/>
</dbReference>
<name>A0A914EKK8_9BILA</name>
<evidence type="ECO:0000313" key="25">
    <source>
        <dbReference type="WBParaSite" id="ACRNAN_scaffold8599.g7553.t1"/>
    </source>
</evidence>
<evidence type="ECO:0000256" key="2">
    <source>
        <dbReference type="ARBA" id="ARBA00004123"/>
    </source>
</evidence>
<keyword evidence="10 20" id="KW-0067">ATP-binding</keyword>
<evidence type="ECO:0000256" key="6">
    <source>
        <dbReference type="ARBA" id="ARBA00022679"/>
    </source>
</evidence>
<dbReference type="PROSITE" id="PS00107">
    <property type="entry name" value="PROTEIN_KINASE_ATP"/>
    <property type="match status" value="1"/>
</dbReference>
<keyword evidence="9" id="KW-0418">Kinase</keyword>
<organism evidence="24 25">
    <name type="scientific">Acrobeloides nanus</name>
    <dbReference type="NCBI Taxonomy" id="290746"/>
    <lineage>
        <taxon>Eukaryota</taxon>
        <taxon>Metazoa</taxon>
        <taxon>Ecdysozoa</taxon>
        <taxon>Nematoda</taxon>
        <taxon>Chromadorea</taxon>
        <taxon>Rhabditida</taxon>
        <taxon>Tylenchina</taxon>
        <taxon>Cephalobomorpha</taxon>
        <taxon>Cephaloboidea</taxon>
        <taxon>Cephalobidae</taxon>
        <taxon>Acrobeloides</taxon>
    </lineage>
</organism>
<dbReference type="GO" id="GO:0006915">
    <property type="term" value="P:apoptotic process"/>
    <property type="evidence" value="ECO:0007669"/>
    <property type="project" value="UniProtKB-KW"/>
</dbReference>
<dbReference type="Gene3D" id="3.30.200.20">
    <property type="entry name" value="Phosphorylase Kinase, domain 1"/>
    <property type="match status" value="1"/>
</dbReference>
<evidence type="ECO:0000259" key="23">
    <source>
        <dbReference type="PROSITE" id="PS50011"/>
    </source>
</evidence>
<dbReference type="PROSITE" id="PS50011">
    <property type="entry name" value="PROTEIN_KINASE_DOM"/>
    <property type="match status" value="1"/>
</dbReference>
<sequence length="305" mass="35589">MIAKRNVVKIFRKIQLLLATQVRSKENSEELMSELNKKYDIKEKLGYGAFGVVFSAVRKDDDEHVAIKVTKKKSVYSWKKDNLKKIPSEIDTMLKCKKIPGVVQLEEWYFLSDYYIIIMSKPTQCMDLGEMIEKYDKLNENLARFLFQQIVITVKYCMKNDVVHKDIKMENIVIDMETGKTILIDFGAATSRNIKTKEIQGTVGYVPPEWFLYEMYLDEPATVWSLGILLYGMLKGTLPFSTEYEICTQRIEKMAQMQDLTSEAQHLIENCLEFDFSSRFSFEEILKSNWMKESTLSWNQLISNS</sequence>
<dbReference type="GO" id="GO:0043066">
    <property type="term" value="P:negative regulation of apoptotic process"/>
    <property type="evidence" value="ECO:0007669"/>
    <property type="project" value="InterPro"/>
</dbReference>
<dbReference type="PROSITE" id="PS00108">
    <property type="entry name" value="PROTEIN_KINASE_ST"/>
    <property type="match status" value="1"/>
</dbReference>
<proteinExistence type="inferred from homology"/>
<dbReference type="PANTHER" id="PTHR22984:SF29">
    <property type="entry name" value="SERINE_THREONINE-PROTEIN KINASE PIM-1"/>
    <property type="match status" value="1"/>
</dbReference>
<keyword evidence="14" id="KW-0131">Cell cycle</keyword>
<dbReference type="Proteomes" id="UP000887540">
    <property type="component" value="Unplaced"/>
</dbReference>
<dbReference type="InterPro" id="IPR011009">
    <property type="entry name" value="Kinase-like_dom_sf"/>
</dbReference>
<keyword evidence="13" id="KW-0539">Nucleus</keyword>
<keyword evidence="4 22" id="KW-0723">Serine/threonine-protein kinase</keyword>
<keyword evidence="7" id="KW-0053">Apoptosis</keyword>
<evidence type="ECO:0000256" key="20">
    <source>
        <dbReference type="PIRSR" id="PIRSR037993-2"/>
    </source>
</evidence>
<evidence type="ECO:0000256" key="14">
    <source>
        <dbReference type="ARBA" id="ARBA00023306"/>
    </source>
</evidence>
<comment type="subcellular location">
    <subcellularLocation>
        <location evidence="2">Nucleus</location>
    </subcellularLocation>
</comment>
<dbReference type="InterPro" id="IPR051138">
    <property type="entry name" value="PIM_Ser/Thr_kinase"/>
</dbReference>
<comment type="catalytic activity">
    <reaction evidence="17">
        <text>L-threonyl-[protein] + ATP = O-phospho-L-threonyl-[protein] + ADP + H(+)</text>
        <dbReference type="Rhea" id="RHEA:46608"/>
        <dbReference type="Rhea" id="RHEA-COMP:11060"/>
        <dbReference type="Rhea" id="RHEA-COMP:11605"/>
        <dbReference type="ChEBI" id="CHEBI:15378"/>
        <dbReference type="ChEBI" id="CHEBI:30013"/>
        <dbReference type="ChEBI" id="CHEBI:30616"/>
        <dbReference type="ChEBI" id="CHEBI:61977"/>
        <dbReference type="ChEBI" id="CHEBI:456216"/>
        <dbReference type="EC" id="2.7.11.1"/>
    </reaction>
</comment>
<dbReference type="InterPro" id="IPR017441">
    <property type="entry name" value="Protein_kinase_ATP_BS"/>
</dbReference>
<evidence type="ECO:0000313" key="24">
    <source>
        <dbReference type="Proteomes" id="UP000887540"/>
    </source>
</evidence>
<evidence type="ECO:0000256" key="9">
    <source>
        <dbReference type="ARBA" id="ARBA00022777"/>
    </source>
</evidence>
<feature type="active site" description="Proton acceptor" evidence="19">
    <location>
        <position position="166"/>
    </location>
</feature>
<feature type="binding site" evidence="20 21">
    <location>
        <position position="68"/>
    </location>
    <ligand>
        <name>ATP</name>
        <dbReference type="ChEBI" id="CHEBI:30616"/>
    </ligand>
</feature>
<keyword evidence="5" id="KW-0597">Phosphoprotein</keyword>
<dbReference type="GO" id="GO:0005634">
    <property type="term" value="C:nucleus"/>
    <property type="evidence" value="ECO:0007669"/>
    <property type="project" value="UniProtKB-SubCell"/>
</dbReference>
<evidence type="ECO:0000256" key="4">
    <source>
        <dbReference type="ARBA" id="ARBA00022527"/>
    </source>
</evidence>
<comment type="catalytic activity">
    <reaction evidence="18">
        <text>L-seryl-[protein] + ATP = O-phospho-L-seryl-[protein] + ADP + H(+)</text>
        <dbReference type="Rhea" id="RHEA:17989"/>
        <dbReference type="Rhea" id="RHEA-COMP:9863"/>
        <dbReference type="Rhea" id="RHEA-COMP:11604"/>
        <dbReference type="ChEBI" id="CHEBI:15378"/>
        <dbReference type="ChEBI" id="CHEBI:29999"/>
        <dbReference type="ChEBI" id="CHEBI:30616"/>
        <dbReference type="ChEBI" id="CHEBI:83421"/>
        <dbReference type="ChEBI" id="CHEBI:456216"/>
        <dbReference type="EC" id="2.7.11.1"/>
    </reaction>
</comment>
<dbReference type="InterPro" id="IPR017348">
    <property type="entry name" value="PIM1/2/3"/>
</dbReference>
<keyword evidence="11" id="KW-0460">Magnesium</keyword>
<dbReference type="Gene3D" id="1.10.510.10">
    <property type="entry name" value="Transferase(Phosphotransferase) domain 1"/>
    <property type="match status" value="1"/>
</dbReference>
<dbReference type="AlphaFoldDB" id="A0A914EKK8"/>